<evidence type="ECO:0000313" key="5">
    <source>
        <dbReference type="EMBL" id="CAK6958927.1"/>
    </source>
</evidence>
<evidence type="ECO:0000256" key="2">
    <source>
        <dbReference type="SAM" id="MobiDB-lite"/>
    </source>
</evidence>
<dbReference type="InterPro" id="IPR006052">
    <property type="entry name" value="TNF_dom"/>
</dbReference>
<proteinExistence type="inferred from homology"/>
<gene>
    <name evidence="5" type="ORF">FSCOSCO3_A013140</name>
</gene>
<dbReference type="InterPro" id="IPR008983">
    <property type="entry name" value="Tumour_necrosis_fac-like_dom"/>
</dbReference>
<comment type="caution">
    <text evidence="5">The sequence shown here is derived from an EMBL/GenBank/DDBJ whole genome shotgun (WGS) entry which is preliminary data.</text>
</comment>
<evidence type="ECO:0000256" key="1">
    <source>
        <dbReference type="ARBA" id="ARBA00008670"/>
    </source>
</evidence>
<dbReference type="Proteomes" id="UP001314229">
    <property type="component" value="Unassembled WGS sequence"/>
</dbReference>
<dbReference type="GO" id="GO:0006955">
    <property type="term" value="P:immune response"/>
    <property type="evidence" value="ECO:0007669"/>
    <property type="project" value="InterPro"/>
</dbReference>
<evidence type="ECO:0000259" key="4">
    <source>
        <dbReference type="PROSITE" id="PS50049"/>
    </source>
</evidence>
<keyword evidence="3" id="KW-1133">Transmembrane helix</keyword>
<sequence>MEGQSRSSSKNLLLQVWCGVLTVAMVAMAALLATIKLKSDEDGVPTLKPDNVSPTVSSVASQQSIRSNKDPSYIQLTTSWNKSSWEIDEPRCDSCSLVLLNNAIHCKKNSIYFIYAQVDFSKHSKGQNTKSVILIRNPTNGKAVKTLVVGTFPNTTEGSVWVARIVSLKKGDNVSLNITSDFLSDSTFWGAYQLH</sequence>
<organism evidence="5 6">
    <name type="scientific">Scomber scombrus</name>
    <name type="common">Atlantic mackerel</name>
    <name type="synonym">Scomber vernalis</name>
    <dbReference type="NCBI Taxonomy" id="13677"/>
    <lineage>
        <taxon>Eukaryota</taxon>
        <taxon>Metazoa</taxon>
        <taxon>Chordata</taxon>
        <taxon>Craniata</taxon>
        <taxon>Vertebrata</taxon>
        <taxon>Euteleostomi</taxon>
        <taxon>Actinopterygii</taxon>
        <taxon>Neopterygii</taxon>
        <taxon>Teleostei</taxon>
        <taxon>Neoteleostei</taxon>
        <taxon>Acanthomorphata</taxon>
        <taxon>Pelagiaria</taxon>
        <taxon>Scombriformes</taxon>
        <taxon>Scombridae</taxon>
        <taxon>Scomber</taxon>
    </lineage>
</organism>
<dbReference type="SUPFAM" id="SSF49842">
    <property type="entry name" value="TNF-like"/>
    <property type="match status" value="1"/>
</dbReference>
<protein>
    <submittedName>
        <fullName evidence="5">Uncharacterized protein LOC121906310</fullName>
    </submittedName>
</protein>
<feature type="compositionally biased region" description="Polar residues" evidence="2">
    <location>
        <begin position="52"/>
        <end position="64"/>
    </location>
</feature>
<keyword evidence="3" id="KW-0812">Transmembrane</keyword>
<feature type="domain" description="THD" evidence="4">
    <location>
        <begin position="54"/>
        <end position="194"/>
    </location>
</feature>
<reference evidence="5 6" key="1">
    <citation type="submission" date="2024-01" db="EMBL/GenBank/DDBJ databases">
        <authorList>
            <person name="Alioto T."/>
            <person name="Alioto T."/>
            <person name="Gomez Garrido J."/>
        </authorList>
    </citation>
    <scope>NUCLEOTIDE SEQUENCE [LARGE SCALE GENOMIC DNA]</scope>
</reference>
<dbReference type="AlphaFoldDB" id="A0AAV1NHA7"/>
<feature type="region of interest" description="Disordered" evidence="2">
    <location>
        <begin position="43"/>
        <end position="64"/>
    </location>
</feature>
<accession>A0AAV1NHA7</accession>
<feature type="transmembrane region" description="Helical" evidence="3">
    <location>
        <begin position="12"/>
        <end position="35"/>
    </location>
</feature>
<dbReference type="Pfam" id="PF00229">
    <property type="entry name" value="TNF"/>
    <property type="match status" value="1"/>
</dbReference>
<evidence type="ECO:0000256" key="3">
    <source>
        <dbReference type="SAM" id="Phobius"/>
    </source>
</evidence>
<keyword evidence="3" id="KW-0472">Membrane</keyword>
<name>A0AAV1NHA7_SCOSC</name>
<dbReference type="PROSITE" id="PS50049">
    <property type="entry name" value="THD_2"/>
    <property type="match status" value="1"/>
</dbReference>
<comment type="similarity">
    <text evidence="1">Belongs to the tumor necrosis factor family.</text>
</comment>
<keyword evidence="6" id="KW-1185">Reference proteome</keyword>
<dbReference type="GO" id="GO:0005164">
    <property type="term" value="F:tumor necrosis factor receptor binding"/>
    <property type="evidence" value="ECO:0007669"/>
    <property type="project" value="InterPro"/>
</dbReference>
<dbReference type="EMBL" id="CAWUFR010000037">
    <property type="protein sequence ID" value="CAK6958927.1"/>
    <property type="molecule type" value="Genomic_DNA"/>
</dbReference>
<dbReference type="GO" id="GO:0016020">
    <property type="term" value="C:membrane"/>
    <property type="evidence" value="ECO:0007669"/>
    <property type="project" value="InterPro"/>
</dbReference>
<evidence type="ECO:0000313" key="6">
    <source>
        <dbReference type="Proteomes" id="UP001314229"/>
    </source>
</evidence>
<dbReference type="Gene3D" id="2.60.120.40">
    <property type="match status" value="1"/>
</dbReference>